<dbReference type="STRING" id="1123367.GCA_000621305_00735"/>
<feature type="chain" id="PRO_5004127704" description="DUF1090 domain-containing protein" evidence="2">
    <location>
        <begin position="24"/>
        <end position="129"/>
    </location>
</feature>
<dbReference type="AlphaFoldDB" id="N6Y3H8"/>
<feature type="compositionally biased region" description="Basic and acidic residues" evidence="1">
    <location>
        <begin position="72"/>
        <end position="106"/>
    </location>
</feature>
<evidence type="ECO:0008006" key="5">
    <source>
        <dbReference type="Google" id="ProtNLM"/>
    </source>
</evidence>
<accession>N6Y3H8</accession>
<feature type="signal peptide" evidence="2">
    <location>
        <begin position="1"/>
        <end position="23"/>
    </location>
</feature>
<dbReference type="Proteomes" id="UP000013232">
    <property type="component" value="Unassembled WGS sequence"/>
</dbReference>
<dbReference type="RefSeq" id="WP_004336474.1">
    <property type="nucleotide sequence ID" value="NZ_AMXE01000022.1"/>
</dbReference>
<protein>
    <recommendedName>
        <fullName evidence="5">DUF1090 domain-containing protein</fullName>
    </recommendedName>
</protein>
<feature type="region of interest" description="Disordered" evidence="1">
    <location>
        <begin position="67"/>
        <end position="106"/>
    </location>
</feature>
<keyword evidence="4" id="KW-1185">Reference proteome</keyword>
<dbReference type="eggNOG" id="COG1422">
    <property type="taxonomic scope" value="Bacteria"/>
</dbReference>
<keyword evidence="2" id="KW-0732">Signal</keyword>
<dbReference type="EMBL" id="AMXE01000022">
    <property type="protein sequence ID" value="ENO88756.1"/>
    <property type="molecule type" value="Genomic_DNA"/>
</dbReference>
<comment type="caution">
    <text evidence="3">The sequence shown here is derived from an EMBL/GenBank/DDBJ whole genome shotgun (WGS) entry which is preliminary data.</text>
</comment>
<sequence>MRRKTILTLLAVAAVSAPATLIAADSDPCLEKRRDIESQIEHARVHGNRDRLAGLERALAAAEANCTPEGLRQARERDAAEAAEKVAERERELAETRAEGKDADKIAKREAKLAEARDELRRAREALGR</sequence>
<evidence type="ECO:0000256" key="1">
    <source>
        <dbReference type="SAM" id="MobiDB-lite"/>
    </source>
</evidence>
<evidence type="ECO:0000313" key="4">
    <source>
        <dbReference type="Proteomes" id="UP000013232"/>
    </source>
</evidence>
<evidence type="ECO:0000256" key="2">
    <source>
        <dbReference type="SAM" id="SignalP"/>
    </source>
</evidence>
<name>N6Y3H8_THAL4</name>
<proteinExistence type="predicted"/>
<gene>
    <name evidence="3" type="ORF">C666_08010</name>
</gene>
<reference evidence="3 4" key="1">
    <citation type="submission" date="2012-09" db="EMBL/GenBank/DDBJ databases">
        <title>Draft Genome Sequences of 6 Strains from Genus Thauera.</title>
        <authorList>
            <person name="Liu B."/>
            <person name="Shapleigh J.P."/>
            <person name="Frostegard A.H."/>
        </authorList>
    </citation>
    <scope>NUCLEOTIDE SEQUENCE [LARGE SCALE GENOMIC DNA]</scope>
    <source>
        <strain evidence="4">47Lol / DSM 12138</strain>
    </source>
</reference>
<organism evidence="3 4">
    <name type="scientific">Thauera linaloolentis (strain DSM 12138 / JCM 21573 / CCUG 41526 / CIP 105981 / IAM 15112 / NBRC 102519 / 47Lol)</name>
    <dbReference type="NCBI Taxonomy" id="1123367"/>
    <lineage>
        <taxon>Bacteria</taxon>
        <taxon>Pseudomonadati</taxon>
        <taxon>Pseudomonadota</taxon>
        <taxon>Betaproteobacteria</taxon>
        <taxon>Rhodocyclales</taxon>
        <taxon>Zoogloeaceae</taxon>
        <taxon>Thauera</taxon>
    </lineage>
</organism>
<evidence type="ECO:0000313" key="3">
    <source>
        <dbReference type="EMBL" id="ENO88756.1"/>
    </source>
</evidence>
<dbReference type="InterPro" id="IPR009468">
    <property type="entry name" value="DUF1090"/>
</dbReference>
<dbReference type="Pfam" id="PF06476">
    <property type="entry name" value="DUF1090"/>
    <property type="match status" value="1"/>
</dbReference>